<feature type="domain" description="C2H2-type" evidence="1">
    <location>
        <begin position="206"/>
        <end position="230"/>
    </location>
</feature>
<dbReference type="OrthoDB" id="434647at2759"/>
<dbReference type="Pfam" id="PF12874">
    <property type="entry name" value="zf-met"/>
    <property type="match status" value="2"/>
</dbReference>
<dbReference type="InterPro" id="IPR036236">
    <property type="entry name" value="Znf_C2H2_sf"/>
</dbReference>
<dbReference type="InterPro" id="IPR003604">
    <property type="entry name" value="Matrin/U1-like-C_Znf_C2H2"/>
</dbReference>
<evidence type="ECO:0000259" key="2">
    <source>
        <dbReference type="SMART" id="SM00451"/>
    </source>
</evidence>
<dbReference type="AlphaFoldDB" id="A0A371G6N1"/>
<reference evidence="3" key="1">
    <citation type="submission" date="2018-05" db="EMBL/GenBank/DDBJ databases">
        <title>Draft genome of Mucuna pruriens seed.</title>
        <authorList>
            <person name="Nnadi N.E."/>
            <person name="Vos R."/>
            <person name="Hasami M.H."/>
            <person name="Devisetty U.K."/>
            <person name="Aguiy J.C."/>
        </authorList>
    </citation>
    <scope>NUCLEOTIDE SEQUENCE [LARGE SCALE GENOMIC DNA]</scope>
    <source>
        <strain evidence="3">JCA_2017</strain>
    </source>
</reference>
<feature type="domain" description="U1-type" evidence="2">
    <location>
        <begin position="297"/>
        <end position="331"/>
    </location>
</feature>
<dbReference type="EMBL" id="QJKJ01006589">
    <property type="protein sequence ID" value="RDX86184.1"/>
    <property type="molecule type" value="Genomic_DNA"/>
</dbReference>
<dbReference type="GO" id="GO:0003676">
    <property type="term" value="F:nucleic acid binding"/>
    <property type="evidence" value="ECO:0007669"/>
    <property type="project" value="InterPro"/>
</dbReference>
<sequence length="332" mass="37607">MNLLNFFIPMSNFRFQFWPYIKLMIIFLLIIPDFGRASNAYNNLIRTCISLNPESVVCGLNNWRFFFVKKGNFLLHGERHVKENGTKALEKLISSKNTTYKPDAETTKAISPTDNKETQQCLLKEHVVQTNEKKLQTEQKAIKDLEVIEKKEIPAGMQDIPLVPNLAPPSQNASPAMVETKGIVGKDTAGVELPQSFIHREVQKEWTCALCKVTTSSEKTLSIHLNGRKHRAICEAIKAKTQPVPQKLKSNQSKEELKQKNIINQLNPKTKNGESIVNNGLKGGKEVKDHMVQKKPRARLRCEVCNVYCPCRITLANHNMGKKHLAKIKSLI</sequence>
<dbReference type="SMART" id="SM00451">
    <property type="entry name" value="ZnF_U1"/>
    <property type="match status" value="2"/>
</dbReference>
<evidence type="ECO:0000313" key="4">
    <source>
        <dbReference type="Proteomes" id="UP000257109"/>
    </source>
</evidence>
<dbReference type="Gene3D" id="3.30.160.60">
    <property type="entry name" value="Classic Zinc Finger"/>
    <property type="match status" value="2"/>
</dbReference>
<dbReference type="STRING" id="157652.A0A371G6N1"/>
<name>A0A371G6N1_MUCPR</name>
<dbReference type="Proteomes" id="UP000257109">
    <property type="component" value="Unassembled WGS sequence"/>
</dbReference>
<keyword evidence="4" id="KW-1185">Reference proteome</keyword>
<evidence type="ECO:0000259" key="1">
    <source>
        <dbReference type="SMART" id="SM00355"/>
    </source>
</evidence>
<feature type="domain" description="C2H2-type" evidence="1">
    <location>
        <begin position="300"/>
        <end position="324"/>
    </location>
</feature>
<organism evidence="3 4">
    <name type="scientific">Mucuna pruriens</name>
    <name type="common">Velvet bean</name>
    <name type="synonym">Dolichos pruriens</name>
    <dbReference type="NCBI Taxonomy" id="157652"/>
    <lineage>
        <taxon>Eukaryota</taxon>
        <taxon>Viridiplantae</taxon>
        <taxon>Streptophyta</taxon>
        <taxon>Embryophyta</taxon>
        <taxon>Tracheophyta</taxon>
        <taxon>Spermatophyta</taxon>
        <taxon>Magnoliopsida</taxon>
        <taxon>eudicotyledons</taxon>
        <taxon>Gunneridae</taxon>
        <taxon>Pentapetalae</taxon>
        <taxon>rosids</taxon>
        <taxon>fabids</taxon>
        <taxon>Fabales</taxon>
        <taxon>Fabaceae</taxon>
        <taxon>Papilionoideae</taxon>
        <taxon>50 kb inversion clade</taxon>
        <taxon>NPAAA clade</taxon>
        <taxon>indigoferoid/millettioid clade</taxon>
        <taxon>Phaseoleae</taxon>
        <taxon>Mucuna</taxon>
    </lineage>
</organism>
<dbReference type="SMART" id="SM00355">
    <property type="entry name" value="ZnF_C2H2"/>
    <property type="match status" value="2"/>
</dbReference>
<dbReference type="SUPFAM" id="SSF57667">
    <property type="entry name" value="beta-beta-alpha zinc fingers"/>
    <property type="match status" value="2"/>
</dbReference>
<proteinExistence type="predicted"/>
<evidence type="ECO:0008006" key="5">
    <source>
        <dbReference type="Google" id="ProtNLM"/>
    </source>
</evidence>
<dbReference type="InterPro" id="IPR013087">
    <property type="entry name" value="Znf_C2H2_type"/>
</dbReference>
<feature type="non-terminal residue" evidence="3">
    <location>
        <position position="1"/>
    </location>
</feature>
<protein>
    <recommendedName>
        <fullName evidence="5">HVA22-like protein a</fullName>
    </recommendedName>
</protein>
<dbReference type="PANTHER" id="PTHR47487:SF16">
    <property type="entry name" value="C2H2-TYPE DOMAIN-CONTAINING PROTEIN"/>
    <property type="match status" value="1"/>
</dbReference>
<feature type="domain" description="U1-type" evidence="2">
    <location>
        <begin position="203"/>
        <end position="237"/>
    </location>
</feature>
<dbReference type="PANTHER" id="PTHR47487">
    <property type="entry name" value="OS06G0651300 PROTEIN-RELATED"/>
    <property type="match status" value="1"/>
</dbReference>
<gene>
    <name evidence="3" type="ORF">CR513_32514</name>
</gene>
<comment type="caution">
    <text evidence="3">The sequence shown here is derived from an EMBL/GenBank/DDBJ whole genome shotgun (WGS) entry which is preliminary data.</text>
</comment>
<dbReference type="GO" id="GO:0008270">
    <property type="term" value="F:zinc ion binding"/>
    <property type="evidence" value="ECO:0007669"/>
    <property type="project" value="InterPro"/>
</dbReference>
<evidence type="ECO:0000313" key="3">
    <source>
        <dbReference type="EMBL" id="RDX86184.1"/>
    </source>
</evidence>
<accession>A0A371G6N1</accession>